<gene>
    <name evidence="4" type="ORF">KUF71_019390</name>
</gene>
<reference evidence="4" key="1">
    <citation type="submission" date="2021-07" db="EMBL/GenBank/DDBJ databases">
        <authorList>
            <person name="Catto M.A."/>
            <person name="Jacobson A."/>
            <person name="Kennedy G."/>
            <person name="Labadie P."/>
            <person name="Hunt B.G."/>
            <person name="Srinivasan R."/>
        </authorList>
    </citation>
    <scope>NUCLEOTIDE SEQUENCE</scope>
    <source>
        <strain evidence="4">PL_HMW_Pooled</strain>
        <tissue evidence="4">Head</tissue>
    </source>
</reference>
<dbReference type="PANTHER" id="PTHR13283:SF10">
    <property type="entry name" value="FERM DOMAIN-CONTAINING PROTEIN 8"/>
    <property type="match status" value="1"/>
</dbReference>
<dbReference type="Gene3D" id="1.20.80.10">
    <property type="match status" value="1"/>
</dbReference>
<evidence type="ECO:0000313" key="4">
    <source>
        <dbReference type="EMBL" id="KAK3909336.1"/>
    </source>
</evidence>
<sequence>MDSHSQADGSHSYITVIPVDYSRGRGYSQQSSDYLDQYVDYFSDSARDEYIRGDYNINSDPQYDKLGGIYAPPGYEREKTHSHVTIDREALERDGLERDRVRDRSQLAQMGDAEWERDRERERTQHRHIQHERSERDRWQHTYIPSNTIDREREREREREQREKEREGEWERERAAHMVNKAQPTPDSCMLGMGGIKENSNSMHNETNMEKVALQPFSNLGSRGAPLCVYLMSRIALHMELEDRDSTTTAELMTAIFQEDELGLPSSAGPLFSLWMCSGLLELQLKPHHKPFEIRRQWPLFLNQYCSVTESRIERDEPILSFQRNVFFPRREEEKIKDHKCLTLLFEEARYNILEGRYPCEMSHYLMLGGIQARIELGPYKQEEHTTQYFREHKDKFLPAHVRRTSWSWLPISGKNSPEVRLLEHYKRIPNNMSDRRLIRKYLEFCWSLPYYGSAFFQGQIEQPVRGLTSLITHQDIPVLVAINSQGVYVIDDIQCVVLLGLKFEELSWEFAKPSPSQENNSNCLPCLFLQFMVVENGARVSKILQVFSKQAIMMDALISVFVDEKRRTTAATYHDETDRPVYDTATDSDDTQIPLTMMSRRELPQSCISNKLSRLTLATFDEEESNFEAMETSFCNTPYQDANDYDSDSLIDSVFSASNKLIY</sequence>
<accession>A0AAE1L7A9</accession>
<dbReference type="PROSITE" id="PS50057">
    <property type="entry name" value="FERM_3"/>
    <property type="match status" value="1"/>
</dbReference>
<dbReference type="InterPro" id="IPR019748">
    <property type="entry name" value="FERM_central"/>
</dbReference>
<evidence type="ECO:0000256" key="1">
    <source>
        <dbReference type="ARBA" id="ARBA00039547"/>
    </source>
</evidence>
<feature type="domain" description="FERM" evidence="3">
    <location>
        <begin position="225"/>
        <end position="570"/>
    </location>
</feature>
<dbReference type="InterPro" id="IPR057096">
    <property type="entry name" value="KRIT1_FRMD8_FERM_C"/>
</dbReference>
<dbReference type="InterPro" id="IPR051594">
    <property type="entry name" value="KRIT1/FRMD8"/>
</dbReference>
<feature type="compositionally biased region" description="Basic and acidic residues" evidence="2">
    <location>
        <begin position="131"/>
        <end position="140"/>
    </location>
</feature>
<protein>
    <recommendedName>
        <fullName evidence="1">FERM domain-containing protein 8</fullName>
    </recommendedName>
</protein>
<dbReference type="Pfam" id="PF00373">
    <property type="entry name" value="FERM_M"/>
    <property type="match status" value="1"/>
</dbReference>
<dbReference type="InterPro" id="IPR000299">
    <property type="entry name" value="FERM_domain"/>
</dbReference>
<dbReference type="GO" id="GO:0090090">
    <property type="term" value="P:negative regulation of canonical Wnt signaling pathway"/>
    <property type="evidence" value="ECO:0007669"/>
    <property type="project" value="TreeGrafter"/>
</dbReference>
<dbReference type="InterPro" id="IPR014352">
    <property type="entry name" value="FERM/acyl-CoA-bd_prot_sf"/>
</dbReference>
<name>A0AAE1L7A9_9NEOP</name>
<dbReference type="InterPro" id="IPR019749">
    <property type="entry name" value="Band_41_domain"/>
</dbReference>
<feature type="compositionally biased region" description="Basic and acidic residues" evidence="2">
    <location>
        <begin position="114"/>
        <end position="123"/>
    </location>
</feature>
<dbReference type="Gene3D" id="3.10.20.90">
    <property type="entry name" value="Phosphatidylinositol 3-kinase Catalytic Subunit, Chain A, domain 1"/>
    <property type="match status" value="1"/>
</dbReference>
<dbReference type="AlphaFoldDB" id="A0AAE1L7A9"/>
<dbReference type="InterPro" id="IPR011993">
    <property type="entry name" value="PH-like_dom_sf"/>
</dbReference>
<feature type="region of interest" description="Disordered" evidence="2">
    <location>
        <begin position="101"/>
        <end position="171"/>
    </location>
</feature>
<proteinExistence type="predicted"/>
<dbReference type="Gene3D" id="2.30.29.30">
    <property type="entry name" value="Pleckstrin-homology domain (PH domain)/Phosphotyrosine-binding domain (PTB)"/>
    <property type="match status" value="1"/>
</dbReference>
<dbReference type="InterPro" id="IPR035963">
    <property type="entry name" value="FERM_2"/>
</dbReference>
<dbReference type="PANTHER" id="PTHR13283">
    <property type="entry name" value="KREV INTERACTION TRAPPED 1-RELATED"/>
    <property type="match status" value="1"/>
</dbReference>
<evidence type="ECO:0000256" key="2">
    <source>
        <dbReference type="SAM" id="MobiDB-lite"/>
    </source>
</evidence>
<comment type="caution">
    <text evidence="4">The sequence shown here is derived from an EMBL/GenBank/DDBJ whole genome shotgun (WGS) entry which is preliminary data.</text>
</comment>
<dbReference type="GO" id="GO:0030182">
    <property type="term" value="P:neuron differentiation"/>
    <property type="evidence" value="ECO:0007669"/>
    <property type="project" value="UniProtKB-ARBA"/>
</dbReference>
<dbReference type="EMBL" id="JAHWGI010000098">
    <property type="protein sequence ID" value="KAK3909336.1"/>
    <property type="molecule type" value="Genomic_DNA"/>
</dbReference>
<dbReference type="SUPFAM" id="SSF47031">
    <property type="entry name" value="Second domain of FERM"/>
    <property type="match status" value="1"/>
</dbReference>
<organism evidence="4 5">
    <name type="scientific">Frankliniella fusca</name>
    <dbReference type="NCBI Taxonomy" id="407009"/>
    <lineage>
        <taxon>Eukaryota</taxon>
        <taxon>Metazoa</taxon>
        <taxon>Ecdysozoa</taxon>
        <taxon>Arthropoda</taxon>
        <taxon>Hexapoda</taxon>
        <taxon>Insecta</taxon>
        <taxon>Pterygota</taxon>
        <taxon>Neoptera</taxon>
        <taxon>Paraneoptera</taxon>
        <taxon>Thysanoptera</taxon>
        <taxon>Terebrantia</taxon>
        <taxon>Thripoidea</taxon>
        <taxon>Thripidae</taxon>
        <taxon>Frankliniella</taxon>
    </lineage>
</organism>
<dbReference type="FunFam" id="1.20.80.10:FF:000029">
    <property type="entry name" value="Uncharacterized protein, isoform A"/>
    <property type="match status" value="1"/>
</dbReference>
<reference evidence="4" key="2">
    <citation type="journal article" date="2023" name="BMC Genomics">
        <title>Pest status, molecular evolution, and epigenetic factors derived from the genome assembly of Frankliniella fusca, a thysanopteran phytovirus vector.</title>
        <authorList>
            <person name="Catto M.A."/>
            <person name="Labadie P.E."/>
            <person name="Jacobson A.L."/>
            <person name="Kennedy G.G."/>
            <person name="Srinivasan R."/>
            <person name="Hunt B.G."/>
        </authorList>
    </citation>
    <scope>NUCLEOTIDE SEQUENCE</scope>
    <source>
        <strain evidence="4">PL_HMW_Pooled</strain>
    </source>
</reference>
<dbReference type="GO" id="GO:0009887">
    <property type="term" value="P:animal organ morphogenesis"/>
    <property type="evidence" value="ECO:0007669"/>
    <property type="project" value="UniProtKB-ARBA"/>
</dbReference>
<dbReference type="CDD" id="cd14473">
    <property type="entry name" value="FERM_B-lobe"/>
    <property type="match status" value="1"/>
</dbReference>
<dbReference type="Pfam" id="PF24522">
    <property type="entry name" value="KRIT1_FRMD8_FERM_C"/>
    <property type="match status" value="1"/>
</dbReference>
<keyword evidence="5" id="KW-1185">Reference proteome</keyword>
<feature type="compositionally biased region" description="Basic and acidic residues" evidence="2">
    <location>
        <begin position="149"/>
        <end position="171"/>
    </location>
</feature>
<dbReference type="SMART" id="SM00295">
    <property type="entry name" value="B41"/>
    <property type="match status" value="1"/>
</dbReference>
<evidence type="ECO:0000313" key="5">
    <source>
        <dbReference type="Proteomes" id="UP001219518"/>
    </source>
</evidence>
<evidence type="ECO:0000259" key="3">
    <source>
        <dbReference type="PROSITE" id="PS50057"/>
    </source>
</evidence>
<dbReference type="Proteomes" id="UP001219518">
    <property type="component" value="Unassembled WGS sequence"/>
</dbReference>
<dbReference type="GO" id="GO:0005886">
    <property type="term" value="C:plasma membrane"/>
    <property type="evidence" value="ECO:0007669"/>
    <property type="project" value="TreeGrafter"/>
</dbReference>